<evidence type="ECO:0000313" key="1">
    <source>
        <dbReference type="EMBL" id="RKG86902.1"/>
    </source>
</evidence>
<dbReference type="OrthoDB" id="5515386at2"/>
<evidence type="ECO:0000313" key="2">
    <source>
        <dbReference type="Proteomes" id="UP000268094"/>
    </source>
</evidence>
<reference evidence="2" key="1">
    <citation type="submission" date="2018-09" db="EMBL/GenBank/DDBJ databases">
        <authorList>
            <person name="Livingstone P.G."/>
            <person name="Whitworth D.E."/>
        </authorList>
    </citation>
    <scope>NUCLEOTIDE SEQUENCE [LARGE SCALE GENOMIC DNA]</scope>
    <source>
        <strain evidence="2">CA054A</strain>
    </source>
</reference>
<comment type="caution">
    <text evidence="1">The sequence shown here is derived from an EMBL/GenBank/DDBJ whole genome shotgun (WGS) entry which is preliminary data.</text>
</comment>
<sequence>MSHDYVEIARHNQSLILAETLEALAQSQDPPAELFSSAAVCYRVLALCALLQDADTEGFAGFLCKAGQARLAFLELASQGARRYEPEFLLTSDNCGFSDALASGDLDTARAIARLSPTRHAQDLEYEEDFLFSRFLHLWVLAPRDIAGLELVLERWASVVEEGDPDMRLHTCRDLMGKNQERFSQALQVLVTERKWEYRAYRKQLDFDEEVAATTGKVYLDGLALLRLAELEGLGPLPAYELLPELARTPFGTPLPGPHAWRVG</sequence>
<gene>
    <name evidence="1" type="ORF">D7V88_16995</name>
</gene>
<organism evidence="1 2">
    <name type="scientific">Corallococcus terminator</name>
    <dbReference type="NCBI Taxonomy" id="2316733"/>
    <lineage>
        <taxon>Bacteria</taxon>
        <taxon>Pseudomonadati</taxon>
        <taxon>Myxococcota</taxon>
        <taxon>Myxococcia</taxon>
        <taxon>Myxococcales</taxon>
        <taxon>Cystobacterineae</taxon>
        <taxon>Myxococcaceae</taxon>
        <taxon>Corallococcus</taxon>
    </lineage>
</organism>
<dbReference type="Proteomes" id="UP000268094">
    <property type="component" value="Unassembled WGS sequence"/>
</dbReference>
<protein>
    <submittedName>
        <fullName evidence="1">Uncharacterized protein</fullName>
    </submittedName>
</protein>
<dbReference type="EMBL" id="RAVZ01000106">
    <property type="protein sequence ID" value="RKG86902.1"/>
    <property type="molecule type" value="Genomic_DNA"/>
</dbReference>
<dbReference type="AlphaFoldDB" id="A0A3A8IU80"/>
<name>A0A3A8IU80_9BACT</name>
<proteinExistence type="predicted"/>
<dbReference type="RefSeq" id="WP_120541689.1">
    <property type="nucleotide sequence ID" value="NZ_RAVZ01000106.1"/>
</dbReference>
<accession>A0A3A8IU80</accession>
<keyword evidence="2" id="KW-1185">Reference proteome</keyword>